<comment type="caution">
    <text evidence="7">The sequence shown here is derived from an EMBL/GenBank/DDBJ whole genome shotgun (WGS) entry which is preliminary data.</text>
</comment>
<dbReference type="Gene3D" id="3.40.640.10">
    <property type="entry name" value="Type I PLP-dependent aspartate aminotransferase-like (Major domain)"/>
    <property type="match status" value="1"/>
</dbReference>
<keyword evidence="3 7" id="KW-0808">Transferase</keyword>
<dbReference type="CDD" id="cd00614">
    <property type="entry name" value="CGS_like"/>
    <property type="match status" value="1"/>
</dbReference>
<dbReference type="PANTHER" id="PTHR43797:SF2">
    <property type="entry name" value="HOMOCYSTEINE_CYSTEINE SYNTHASE"/>
    <property type="match status" value="1"/>
</dbReference>
<dbReference type="Gene3D" id="3.90.1150.10">
    <property type="entry name" value="Aspartate Aminotransferase, domain 1"/>
    <property type="match status" value="1"/>
</dbReference>
<dbReference type="RefSeq" id="WP_150413500.1">
    <property type="nucleotide sequence ID" value="NZ_VYQF01000001.1"/>
</dbReference>
<dbReference type="PIRSF" id="PIRSF001434">
    <property type="entry name" value="CGS"/>
    <property type="match status" value="1"/>
</dbReference>
<dbReference type="PANTHER" id="PTHR43797">
    <property type="entry name" value="HOMOCYSTEINE/CYSTEINE SYNTHASE"/>
    <property type="match status" value="1"/>
</dbReference>
<evidence type="ECO:0000256" key="6">
    <source>
        <dbReference type="RuleBase" id="RU362118"/>
    </source>
</evidence>
<dbReference type="InterPro" id="IPR015422">
    <property type="entry name" value="PyrdxlP-dep_Trfase_small"/>
</dbReference>
<dbReference type="AlphaFoldDB" id="A0A5J5IK37"/>
<dbReference type="FunFam" id="3.40.640.10:FF:000035">
    <property type="entry name" value="O-succinylhomoserine sulfhydrylase"/>
    <property type="match status" value="1"/>
</dbReference>
<dbReference type="GO" id="GO:0004124">
    <property type="term" value="F:cysteine synthase activity"/>
    <property type="evidence" value="ECO:0007669"/>
    <property type="project" value="TreeGrafter"/>
</dbReference>
<proteinExistence type="inferred from homology"/>
<dbReference type="GO" id="GO:0030170">
    <property type="term" value="F:pyridoxal phosphate binding"/>
    <property type="evidence" value="ECO:0007669"/>
    <property type="project" value="InterPro"/>
</dbReference>
<evidence type="ECO:0000256" key="5">
    <source>
        <dbReference type="PIRSR" id="PIRSR001434-2"/>
    </source>
</evidence>
<dbReference type="InterPro" id="IPR006235">
    <property type="entry name" value="OAc-hSer/O-AcSer_sulfhydrylase"/>
</dbReference>
<dbReference type="GO" id="GO:0019346">
    <property type="term" value="P:transsulfuration"/>
    <property type="evidence" value="ECO:0007669"/>
    <property type="project" value="InterPro"/>
</dbReference>
<accession>A0A5J5IK37</accession>
<evidence type="ECO:0000313" key="7">
    <source>
        <dbReference type="EMBL" id="KAA9041380.1"/>
    </source>
</evidence>
<dbReference type="GO" id="GO:0071269">
    <property type="term" value="P:L-homocysteine biosynthetic process"/>
    <property type="evidence" value="ECO:0007669"/>
    <property type="project" value="TreeGrafter"/>
</dbReference>
<evidence type="ECO:0000256" key="4">
    <source>
        <dbReference type="ARBA" id="ARBA00022898"/>
    </source>
</evidence>
<dbReference type="InterPro" id="IPR015421">
    <property type="entry name" value="PyrdxlP-dep_Trfase_major"/>
</dbReference>
<evidence type="ECO:0000256" key="2">
    <source>
        <dbReference type="ARBA" id="ARBA00009077"/>
    </source>
</evidence>
<keyword evidence="4 5" id="KW-0663">Pyridoxal phosphate</keyword>
<dbReference type="InterPro" id="IPR015424">
    <property type="entry name" value="PyrdxlP-dep_Trfase"/>
</dbReference>
<reference evidence="7 8" key="1">
    <citation type="submission" date="2019-09" db="EMBL/GenBank/DDBJ databases">
        <title>Draft genome sequence of Ginsengibacter sp. BR5-29.</title>
        <authorList>
            <person name="Im W.-T."/>
        </authorList>
    </citation>
    <scope>NUCLEOTIDE SEQUENCE [LARGE SCALE GENOMIC DNA]</scope>
    <source>
        <strain evidence="7 8">BR5-29</strain>
    </source>
</reference>
<sequence length="432" mass="47222">MSNQHFETLQVHAGQEADPTTGSRAVPIYQTTSFVFKNSEHGANLFALKEFGNIYTRIMNPTTDVFEKRVAALEGGVAGLAVASGQASQFIALNNILQAGENFITSSSLYGGTYNQFKVSFKRLGIEARFANVDDPTSFENLIDENTKALYVETIGNPGYNIPDFEKISAIAQKHDLPLIVDNTFATAGYLFRPLEHGAHIVVQAATKWIGGHGNSIGGIIVDGGNYNWGNGKFPQFTEPSEGYHGLVFNDVFGSAGPFGNIQFIIRARVEGLRDFGPALSPFNSFLFLQGLETLSLRVQRHVDNALELARWLEKHARVESVNYPGLESSPYHQNAKKYLKNGFGAVLSFEIKGGKENAIKFVDNLQLISHLANVGDTKTLIIQPSATTHQQLSDDEQKAAGVTPGGLRISVGIEHIDDIKADIEQAFNKIF</sequence>
<evidence type="ECO:0000313" key="8">
    <source>
        <dbReference type="Proteomes" id="UP000326903"/>
    </source>
</evidence>
<dbReference type="InterPro" id="IPR000277">
    <property type="entry name" value="Cys/Met-Metab_PyrdxlP-dep_enz"/>
</dbReference>
<organism evidence="7 8">
    <name type="scientific">Ginsengibacter hankyongi</name>
    <dbReference type="NCBI Taxonomy" id="2607284"/>
    <lineage>
        <taxon>Bacteria</taxon>
        <taxon>Pseudomonadati</taxon>
        <taxon>Bacteroidota</taxon>
        <taxon>Chitinophagia</taxon>
        <taxon>Chitinophagales</taxon>
        <taxon>Chitinophagaceae</taxon>
        <taxon>Ginsengibacter</taxon>
    </lineage>
</organism>
<dbReference type="NCBIfam" id="TIGR01326">
    <property type="entry name" value="OAH_OAS_sulfhy"/>
    <property type="match status" value="1"/>
</dbReference>
<dbReference type="GO" id="GO:0006535">
    <property type="term" value="P:cysteine biosynthetic process from serine"/>
    <property type="evidence" value="ECO:0007669"/>
    <property type="project" value="TreeGrafter"/>
</dbReference>
<name>A0A5J5IK37_9BACT</name>
<dbReference type="Pfam" id="PF01053">
    <property type="entry name" value="Cys_Met_Meta_PP"/>
    <property type="match status" value="1"/>
</dbReference>
<dbReference type="Proteomes" id="UP000326903">
    <property type="component" value="Unassembled WGS sequence"/>
</dbReference>
<feature type="modified residue" description="N6-(pyridoxal phosphate)lysine" evidence="5">
    <location>
        <position position="208"/>
    </location>
</feature>
<dbReference type="GO" id="GO:0003961">
    <property type="term" value="F:O-acetylhomoserine aminocarboxypropyltransferase activity"/>
    <property type="evidence" value="ECO:0007669"/>
    <property type="project" value="TreeGrafter"/>
</dbReference>
<protein>
    <submittedName>
        <fullName evidence="7">O-acetylhomoserine aminocarboxypropyltransferase/cysteine synthase</fullName>
    </submittedName>
</protein>
<dbReference type="GO" id="GO:0005737">
    <property type="term" value="C:cytoplasm"/>
    <property type="evidence" value="ECO:0007669"/>
    <property type="project" value="TreeGrafter"/>
</dbReference>
<keyword evidence="8" id="KW-1185">Reference proteome</keyword>
<evidence type="ECO:0000256" key="3">
    <source>
        <dbReference type="ARBA" id="ARBA00022679"/>
    </source>
</evidence>
<dbReference type="EMBL" id="VYQF01000001">
    <property type="protein sequence ID" value="KAA9041380.1"/>
    <property type="molecule type" value="Genomic_DNA"/>
</dbReference>
<dbReference type="SUPFAM" id="SSF53383">
    <property type="entry name" value="PLP-dependent transferases"/>
    <property type="match status" value="1"/>
</dbReference>
<comment type="cofactor">
    <cofactor evidence="1 6">
        <name>pyridoxal 5'-phosphate</name>
        <dbReference type="ChEBI" id="CHEBI:597326"/>
    </cofactor>
</comment>
<evidence type="ECO:0000256" key="1">
    <source>
        <dbReference type="ARBA" id="ARBA00001933"/>
    </source>
</evidence>
<comment type="similarity">
    <text evidence="2 6">Belongs to the trans-sulfuration enzymes family.</text>
</comment>
<gene>
    <name evidence="7" type="ORF">FW778_04955</name>
</gene>